<feature type="signal peptide" evidence="3">
    <location>
        <begin position="1"/>
        <end position="23"/>
    </location>
</feature>
<dbReference type="PROSITE" id="PS51257">
    <property type="entry name" value="PROKAR_LIPOPROTEIN"/>
    <property type="match status" value="1"/>
</dbReference>
<dbReference type="EMBL" id="CDMZ01001489">
    <property type="protein sequence ID" value="CUC09731.1"/>
    <property type="molecule type" value="Genomic_DNA"/>
</dbReference>
<feature type="region of interest" description="Disordered" evidence="1">
    <location>
        <begin position="52"/>
        <end position="81"/>
    </location>
</feature>
<organism evidence="4">
    <name type="scientific">Chromera velia CCMP2878</name>
    <dbReference type="NCBI Taxonomy" id="1169474"/>
    <lineage>
        <taxon>Eukaryota</taxon>
        <taxon>Sar</taxon>
        <taxon>Alveolata</taxon>
        <taxon>Colpodellida</taxon>
        <taxon>Chromeraceae</taxon>
        <taxon>Chromera</taxon>
    </lineage>
</organism>
<feature type="chain" id="PRO_5005508237" description="Transmembrane protein" evidence="3">
    <location>
        <begin position="24"/>
        <end position="563"/>
    </location>
</feature>
<evidence type="ECO:0008006" key="5">
    <source>
        <dbReference type="Google" id="ProtNLM"/>
    </source>
</evidence>
<feature type="compositionally biased region" description="Gly residues" evidence="1">
    <location>
        <begin position="553"/>
        <end position="563"/>
    </location>
</feature>
<feature type="transmembrane region" description="Helical" evidence="2">
    <location>
        <begin position="431"/>
        <end position="458"/>
    </location>
</feature>
<evidence type="ECO:0000313" key="4">
    <source>
        <dbReference type="EMBL" id="CUC09731.1"/>
    </source>
</evidence>
<accession>A0A0K6S830</accession>
<reference evidence="4" key="1">
    <citation type="submission" date="2014-11" db="EMBL/GenBank/DDBJ databases">
        <title>Molecular phylogeny of cliff fern family Woodsiaceae with morphological implications.</title>
        <authorList>
            <person name="Shao Y.-Z."/>
            <person name="Wei R."/>
            <person name="Zhang X.-C."/>
        </authorList>
    </citation>
    <scope>NUCLEOTIDE SEQUENCE</scope>
</reference>
<feature type="region of interest" description="Disordered" evidence="1">
    <location>
        <begin position="531"/>
        <end position="563"/>
    </location>
</feature>
<evidence type="ECO:0000256" key="3">
    <source>
        <dbReference type="SAM" id="SignalP"/>
    </source>
</evidence>
<protein>
    <recommendedName>
        <fullName evidence="5">Transmembrane protein</fullName>
    </recommendedName>
</protein>
<proteinExistence type="predicted"/>
<evidence type="ECO:0000256" key="1">
    <source>
        <dbReference type="SAM" id="MobiDB-lite"/>
    </source>
</evidence>
<evidence type="ECO:0000256" key="2">
    <source>
        <dbReference type="SAM" id="Phobius"/>
    </source>
</evidence>
<dbReference type="VEuPathDB" id="CryptoDB:Cvel_23119"/>
<dbReference type="AlphaFoldDB" id="A0A0K6S830"/>
<feature type="compositionally biased region" description="Low complexity" evidence="1">
    <location>
        <begin position="52"/>
        <end position="66"/>
    </location>
</feature>
<name>A0A0K6S830_9ALVE</name>
<keyword evidence="3" id="KW-0732">Signal</keyword>
<keyword evidence="2" id="KW-1133">Transmembrane helix</keyword>
<keyword evidence="2" id="KW-0812">Transmembrane</keyword>
<keyword evidence="2" id="KW-0472">Membrane</keyword>
<gene>
    <name evidence="4" type="ORF">Cvel_23119.t2.CR1</name>
</gene>
<sequence length="563" mass="61553">MAIYLKPLAFSVICFLLVSCVTSEQDQGMPPYPNGAVGPPNNQFMSGGGPPMQQQMQMGGMQMPQQGGRGGPQMGAGQSPPQQDFPWFPGPASGMENVEKFIETVKNTHCANVEVTYVSAEGDGLKKALESSPHDPSVIIQQSQTLPEWVVSAAQSPSNLQVDPHETPISIFKVSSFQQLDKYKVETNAQVATVSARVRKSDGVEFQHRHQDSARDQYLSNRDTFDLEVQYQRCHTVGATRVKVSLQFSGCPMMEFGYQLTCSRNQEGAPVAKGLSISTHGTTHMNPDVVANGMAVGVWGDLTSNTLVDVPRHKDKSTFYIYCKECSSPVYFQKVAVSGDLEVVWPTAVLPHWSTPEQMHIQWFAVDPKPQPLEIHFHCHAEGNSVVVVNVELPFFRDVQFVVRKHCPPARGMGVRSFGWSGGSIIFFPLWLVWQLISFWVRWGTLLGICFVAGFCFFQCVTRSGMLRDGAKGTFQSFGQAAGGKGGDFVGRVRSGVGGAVNAAARTFNLNRGERREEYRNEFVFADEDETTGTGGGTVTITSPPPSGSRFPGPGGRSGYEAI</sequence>